<protein>
    <submittedName>
        <fullName evidence="1">Uncharacterized protein</fullName>
    </submittedName>
</protein>
<dbReference type="AlphaFoldDB" id="A4ISU1"/>
<dbReference type="EMBL" id="CP000557">
    <property type="protein sequence ID" value="ABO68395.1"/>
    <property type="molecule type" value="Genomic_DNA"/>
</dbReference>
<name>A4ISU1_GEOTN</name>
<evidence type="ECO:0000313" key="2">
    <source>
        <dbReference type="Proteomes" id="UP000001578"/>
    </source>
</evidence>
<accession>A4ISU1</accession>
<dbReference type="HOGENOM" id="CLU_2699476_0_0_9"/>
<gene>
    <name evidence="1" type="ordered locus">GTNG_3050</name>
</gene>
<proteinExistence type="predicted"/>
<sequence>MELAAQRDRERMIGRGLMWIVWQRWVTCRGCFFWCTGVQVGSMEKDSTDCPFSLSNFRYSPPSEETRRSSIFA</sequence>
<dbReference type="KEGG" id="gtn:GTNG_3050"/>
<evidence type="ECO:0000313" key="1">
    <source>
        <dbReference type="EMBL" id="ABO68395.1"/>
    </source>
</evidence>
<reference evidence="1 2" key="1">
    <citation type="journal article" date="2007" name="Proc. Natl. Acad. Sci. U.S.A.">
        <title>Genome and proteome of long-chain alkane degrading Geobacillus thermodenitrificans NG80-2 isolated from a deep-subsurface oil reservoir.</title>
        <authorList>
            <person name="Feng L."/>
            <person name="Wang W."/>
            <person name="Cheng J."/>
            <person name="Ren Y."/>
            <person name="Zhao G."/>
            <person name="Gao C."/>
            <person name="Tang Y."/>
            <person name="Liu X."/>
            <person name="Han W."/>
            <person name="Peng X."/>
            <person name="Liu R."/>
            <person name="Wang L."/>
        </authorList>
    </citation>
    <scope>NUCLEOTIDE SEQUENCE [LARGE SCALE GENOMIC DNA]</scope>
    <source>
        <strain evidence="1 2">NG80-2</strain>
    </source>
</reference>
<organism evidence="1 2">
    <name type="scientific">Geobacillus thermodenitrificans (strain NG80-2)</name>
    <dbReference type="NCBI Taxonomy" id="420246"/>
    <lineage>
        <taxon>Bacteria</taxon>
        <taxon>Bacillati</taxon>
        <taxon>Bacillota</taxon>
        <taxon>Bacilli</taxon>
        <taxon>Bacillales</taxon>
        <taxon>Anoxybacillaceae</taxon>
        <taxon>Geobacillus</taxon>
    </lineage>
</organism>
<dbReference type="Proteomes" id="UP000001578">
    <property type="component" value="Chromosome"/>
</dbReference>